<accession>A0ABN9S7R1</accession>
<organism evidence="1 2">
    <name type="scientific">Prorocentrum cordatum</name>
    <dbReference type="NCBI Taxonomy" id="2364126"/>
    <lineage>
        <taxon>Eukaryota</taxon>
        <taxon>Sar</taxon>
        <taxon>Alveolata</taxon>
        <taxon>Dinophyceae</taxon>
        <taxon>Prorocentrales</taxon>
        <taxon>Prorocentraceae</taxon>
        <taxon>Prorocentrum</taxon>
    </lineage>
</organism>
<dbReference type="Proteomes" id="UP001189429">
    <property type="component" value="Unassembled WGS sequence"/>
</dbReference>
<protein>
    <submittedName>
        <fullName evidence="1">Uncharacterized protein</fullName>
    </submittedName>
</protein>
<reference evidence="1" key="1">
    <citation type="submission" date="2023-10" db="EMBL/GenBank/DDBJ databases">
        <authorList>
            <person name="Chen Y."/>
            <person name="Shah S."/>
            <person name="Dougan E. K."/>
            <person name="Thang M."/>
            <person name="Chan C."/>
        </authorList>
    </citation>
    <scope>NUCLEOTIDE SEQUENCE [LARGE SCALE GENOMIC DNA]</scope>
</reference>
<sequence length="317" mass="35526">GQLLKAPREHLVKVLTDAFQKSKRDAAAKASDHPDKLAGALEYVIDEVGHESKQAYKVKMSIWCSSSLEALNSEVFWLVMEVRHRCGEPLRHFRAVLQKHNEYVRTTGAGAMAHLVWGQAHAIQSKLDALLDLEAWKDVISDSVPLGLLATLHQMVIHMALPTAADFRRRVTDRVNDWSWKLFWLAREGPSVRCRHREEVARELLDAGDGDLDAQGGGARKVREIFNDNICQCAETGLCDVHFWGFLRMLTRMFQCDSEELESVNSQIKLVVKKAPRIQLPLLSCRVNLSKACGLGTSAARHSKWSLIASDVAAVKQ</sequence>
<dbReference type="EMBL" id="CAUYUJ010009830">
    <property type="protein sequence ID" value="CAK0827789.1"/>
    <property type="molecule type" value="Genomic_DNA"/>
</dbReference>
<keyword evidence="2" id="KW-1185">Reference proteome</keyword>
<feature type="non-terminal residue" evidence="1">
    <location>
        <position position="317"/>
    </location>
</feature>
<evidence type="ECO:0000313" key="1">
    <source>
        <dbReference type="EMBL" id="CAK0827789.1"/>
    </source>
</evidence>
<name>A0ABN9S7R1_9DINO</name>
<evidence type="ECO:0000313" key="2">
    <source>
        <dbReference type="Proteomes" id="UP001189429"/>
    </source>
</evidence>
<gene>
    <name evidence="1" type="ORF">PCOR1329_LOCUS27231</name>
</gene>
<comment type="caution">
    <text evidence="1">The sequence shown here is derived from an EMBL/GenBank/DDBJ whole genome shotgun (WGS) entry which is preliminary data.</text>
</comment>
<feature type="non-terminal residue" evidence="1">
    <location>
        <position position="1"/>
    </location>
</feature>
<proteinExistence type="predicted"/>